<dbReference type="Proteomes" id="UP000664414">
    <property type="component" value="Unassembled WGS sequence"/>
</dbReference>
<evidence type="ECO:0000256" key="1">
    <source>
        <dbReference type="ARBA" id="ARBA00022603"/>
    </source>
</evidence>
<gene>
    <name evidence="4" type="primary">rlmB</name>
    <name evidence="4" type="ORF">J0H12_04695</name>
</gene>
<dbReference type="SMART" id="SM00967">
    <property type="entry name" value="SpoU_sub_bind"/>
    <property type="match status" value="1"/>
</dbReference>
<dbReference type="NCBIfam" id="TIGR00186">
    <property type="entry name" value="rRNA_methyl_3"/>
    <property type="match status" value="1"/>
</dbReference>
<dbReference type="InterPro" id="IPR001537">
    <property type="entry name" value="SpoU_MeTrfase"/>
</dbReference>
<organism evidence="4 5">
    <name type="scientific">Candidatus Paracaedimonas acanthamoebae</name>
    <dbReference type="NCBI Taxonomy" id="244581"/>
    <lineage>
        <taxon>Bacteria</taxon>
        <taxon>Pseudomonadati</taxon>
        <taxon>Pseudomonadota</taxon>
        <taxon>Alphaproteobacteria</taxon>
        <taxon>Holosporales</taxon>
        <taxon>Caedimonadaceae</taxon>
        <taxon>Candidatus Paracaedimonas</taxon>
    </lineage>
</organism>
<proteinExistence type="predicted"/>
<dbReference type="PANTHER" id="PTHR46429">
    <property type="entry name" value="23S RRNA (GUANOSINE-2'-O-)-METHYLTRANSFERASE RLMB"/>
    <property type="match status" value="1"/>
</dbReference>
<evidence type="ECO:0000259" key="3">
    <source>
        <dbReference type="SMART" id="SM00967"/>
    </source>
</evidence>
<dbReference type="InterPro" id="IPR029026">
    <property type="entry name" value="tRNA_m1G_MTases_N"/>
</dbReference>
<dbReference type="InterPro" id="IPR013123">
    <property type="entry name" value="SpoU_subst-bd"/>
</dbReference>
<dbReference type="InterPro" id="IPR004441">
    <property type="entry name" value="rRNA_MeTrfase_TrmH"/>
</dbReference>
<evidence type="ECO:0000256" key="2">
    <source>
        <dbReference type="ARBA" id="ARBA00022679"/>
    </source>
</evidence>
<name>A0A8J7TVN9_9PROT</name>
<comment type="caution">
    <text evidence="4">The sequence shown here is derived from an EMBL/GenBank/DDBJ whole genome shotgun (WGS) entry which is preliminary data.</text>
</comment>
<dbReference type="Pfam" id="PF08032">
    <property type="entry name" value="SpoU_sub_bind"/>
    <property type="match status" value="1"/>
</dbReference>
<dbReference type="GO" id="GO:0006396">
    <property type="term" value="P:RNA processing"/>
    <property type="evidence" value="ECO:0007669"/>
    <property type="project" value="InterPro"/>
</dbReference>
<keyword evidence="2" id="KW-0808">Transferase</keyword>
<dbReference type="InterPro" id="IPR029028">
    <property type="entry name" value="Alpha/beta_knot_MTases"/>
</dbReference>
<dbReference type="AlphaFoldDB" id="A0A8J7TVN9"/>
<dbReference type="Gene3D" id="3.30.1330.30">
    <property type="match status" value="1"/>
</dbReference>
<dbReference type="GO" id="GO:0003723">
    <property type="term" value="F:RNA binding"/>
    <property type="evidence" value="ECO:0007669"/>
    <property type="project" value="InterPro"/>
</dbReference>
<keyword evidence="1" id="KW-0489">Methyltransferase</keyword>
<sequence>MNKNQGSASTKNTFWIYGLHSVKAALLNMERQCYKVIYLQDSLLNELDFSKRPELSVEKADRQKFQSLFSEGAVHQGIAVLVEKFEEKGIEFLEQVEDSSVVLTLDQITDPHNLGAILRSSAAFGVKALILPDRNTPDENSPIVAKTASGALEWVSILRVTNLARTLEKMREYGFWHIGLDEKGESLLADLNLAGKTNIILGAEGEGLRRLTQESCDFLARLPTNAHFGTLNVSNAAAISLYECIRSKTTS</sequence>
<accession>A0A8J7TVN9</accession>
<dbReference type="GO" id="GO:0032259">
    <property type="term" value="P:methylation"/>
    <property type="evidence" value="ECO:0007669"/>
    <property type="project" value="UniProtKB-KW"/>
</dbReference>
<dbReference type="SUPFAM" id="SSF75217">
    <property type="entry name" value="alpha/beta knot"/>
    <property type="match status" value="1"/>
</dbReference>
<dbReference type="CDD" id="cd18103">
    <property type="entry name" value="SpoU-like_RlmB"/>
    <property type="match status" value="1"/>
</dbReference>
<dbReference type="GO" id="GO:0005829">
    <property type="term" value="C:cytosol"/>
    <property type="evidence" value="ECO:0007669"/>
    <property type="project" value="TreeGrafter"/>
</dbReference>
<dbReference type="Gene3D" id="3.40.1280.10">
    <property type="match status" value="1"/>
</dbReference>
<dbReference type="EMBL" id="JAFKGL010000018">
    <property type="protein sequence ID" value="MBN9413204.1"/>
    <property type="molecule type" value="Genomic_DNA"/>
</dbReference>
<dbReference type="Pfam" id="PF00588">
    <property type="entry name" value="SpoU_methylase"/>
    <property type="match status" value="1"/>
</dbReference>
<feature type="domain" description="RNA 2-O ribose methyltransferase substrate binding" evidence="3">
    <location>
        <begin position="15"/>
        <end position="88"/>
    </location>
</feature>
<evidence type="ECO:0000313" key="4">
    <source>
        <dbReference type="EMBL" id="MBN9413204.1"/>
    </source>
</evidence>
<protein>
    <submittedName>
        <fullName evidence="4">23S rRNA (Guanosine(2251)-2'-O)-methyltransferase RlmB</fullName>
    </submittedName>
</protein>
<dbReference type="GO" id="GO:0008173">
    <property type="term" value="F:RNA methyltransferase activity"/>
    <property type="evidence" value="ECO:0007669"/>
    <property type="project" value="InterPro"/>
</dbReference>
<dbReference type="InterPro" id="IPR029064">
    <property type="entry name" value="Ribosomal_eL30-like_sf"/>
</dbReference>
<dbReference type="SUPFAM" id="SSF55315">
    <property type="entry name" value="L30e-like"/>
    <property type="match status" value="1"/>
</dbReference>
<reference evidence="4" key="1">
    <citation type="submission" date="2021-02" db="EMBL/GenBank/DDBJ databases">
        <title>Thiocyanate and organic carbon inputs drive convergent selection for specific autotrophic Afipia and Thiobacillus strains within complex microbiomes.</title>
        <authorList>
            <person name="Huddy R.J."/>
            <person name="Sachdeva R."/>
            <person name="Kadzinga F."/>
            <person name="Kantor R.S."/>
            <person name="Harrison S.T.L."/>
            <person name="Banfield J.F."/>
        </authorList>
    </citation>
    <scope>NUCLEOTIDE SEQUENCE</scope>
    <source>
        <strain evidence="4">SCN18_10_11_15_R4_P_38_20</strain>
    </source>
</reference>
<evidence type="ECO:0000313" key="5">
    <source>
        <dbReference type="Proteomes" id="UP000664414"/>
    </source>
</evidence>
<dbReference type="PANTHER" id="PTHR46429:SF1">
    <property type="entry name" value="23S RRNA (GUANOSINE-2'-O-)-METHYLTRANSFERASE RLMB"/>
    <property type="match status" value="1"/>
</dbReference>